<proteinExistence type="predicted"/>
<dbReference type="Proteomes" id="UP000228934">
    <property type="component" value="Unassembled WGS sequence"/>
</dbReference>
<accession>A0A2G9PE18</accession>
<protein>
    <submittedName>
        <fullName evidence="1">Uncharacterized protein</fullName>
    </submittedName>
</protein>
<sequence>MFPQASPCLTARCKKMWILVLYIRFFQMRFLDQDSLVLYMEESIERQAEMWL</sequence>
<gene>
    <name evidence="1" type="ORF">AB205_0093800</name>
</gene>
<evidence type="ECO:0000313" key="2">
    <source>
        <dbReference type="Proteomes" id="UP000228934"/>
    </source>
</evidence>
<dbReference type="AlphaFoldDB" id="A0A2G9PE18"/>
<dbReference type="EMBL" id="KV922680">
    <property type="protein sequence ID" value="PIO01540.1"/>
    <property type="molecule type" value="Genomic_DNA"/>
</dbReference>
<reference evidence="2" key="1">
    <citation type="journal article" date="2017" name="Nat. Commun.">
        <title>The North American bullfrog draft genome provides insight into hormonal regulation of long noncoding RNA.</title>
        <authorList>
            <person name="Hammond S.A."/>
            <person name="Warren R.L."/>
            <person name="Vandervalk B.P."/>
            <person name="Kucuk E."/>
            <person name="Khan H."/>
            <person name="Gibb E.A."/>
            <person name="Pandoh P."/>
            <person name="Kirk H."/>
            <person name="Zhao Y."/>
            <person name="Jones M."/>
            <person name="Mungall A.J."/>
            <person name="Coope R."/>
            <person name="Pleasance S."/>
            <person name="Moore R.A."/>
            <person name="Holt R.A."/>
            <person name="Round J.M."/>
            <person name="Ohora S."/>
            <person name="Walle B.V."/>
            <person name="Veldhoen N."/>
            <person name="Helbing C.C."/>
            <person name="Birol I."/>
        </authorList>
    </citation>
    <scope>NUCLEOTIDE SEQUENCE [LARGE SCALE GENOMIC DNA]</scope>
</reference>
<organism evidence="1 2">
    <name type="scientific">Aquarana catesbeiana</name>
    <name type="common">American bullfrog</name>
    <name type="synonym">Rana catesbeiana</name>
    <dbReference type="NCBI Taxonomy" id="8400"/>
    <lineage>
        <taxon>Eukaryota</taxon>
        <taxon>Metazoa</taxon>
        <taxon>Chordata</taxon>
        <taxon>Craniata</taxon>
        <taxon>Vertebrata</taxon>
        <taxon>Euteleostomi</taxon>
        <taxon>Amphibia</taxon>
        <taxon>Batrachia</taxon>
        <taxon>Anura</taxon>
        <taxon>Neobatrachia</taxon>
        <taxon>Ranoidea</taxon>
        <taxon>Ranidae</taxon>
        <taxon>Aquarana</taxon>
    </lineage>
</organism>
<keyword evidence="2" id="KW-1185">Reference proteome</keyword>
<evidence type="ECO:0000313" key="1">
    <source>
        <dbReference type="EMBL" id="PIO01540.1"/>
    </source>
</evidence>
<name>A0A2G9PE18_AQUCT</name>